<evidence type="ECO:0000256" key="2">
    <source>
        <dbReference type="SAM" id="SignalP"/>
    </source>
</evidence>
<feature type="compositionally biased region" description="Polar residues" evidence="1">
    <location>
        <begin position="213"/>
        <end position="224"/>
    </location>
</feature>
<feature type="chain" id="PRO_5043932061" description="Secreted protein" evidence="2">
    <location>
        <begin position="24"/>
        <end position="235"/>
    </location>
</feature>
<organism evidence="3 4">
    <name type="scientific">Meganyctiphanes norvegica</name>
    <name type="common">Northern krill</name>
    <name type="synonym">Thysanopoda norvegica</name>
    <dbReference type="NCBI Taxonomy" id="48144"/>
    <lineage>
        <taxon>Eukaryota</taxon>
        <taxon>Metazoa</taxon>
        <taxon>Ecdysozoa</taxon>
        <taxon>Arthropoda</taxon>
        <taxon>Crustacea</taxon>
        <taxon>Multicrustacea</taxon>
        <taxon>Malacostraca</taxon>
        <taxon>Eumalacostraca</taxon>
        <taxon>Eucarida</taxon>
        <taxon>Euphausiacea</taxon>
        <taxon>Euphausiidae</taxon>
        <taxon>Meganyctiphanes</taxon>
    </lineage>
</organism>
<evidence type="ECO:0008006" key="5">
    <source>
        <dbReference type="Google" id="ProtNLM"/>
    </source>
</evidence>
<reference evidence="3 4" key="1">
    <citation type="submission" date="2024-05" db="EMBL/GenBank/DDBJ databases">
        <authorList>
            <person name="Wallberg A."/>
        </authorList>
    </citation>
    <scope>NUCLEOTIDE SEQUENCE [LARGE SCALE GENOMIC DNA]</scope>
</reference>
<sequence length="235" mass="26077">VVTMLQWCRIILAGCALFGVALAKPQTPDGVADEDNGIPLSCECLEQIQSDLLPGVLTATKDLSNVVDELFTATNQAELSPVTDRHFCLFCGRIRRVYGHVNHGWHHNYRRWTPCRYSSCYNCYHHCPSCCRSHRWRRQVQEGAAPPACPLEDVRQTENTVKESAKVVREVLAGIKTDPKEITQDLLDDITQLYNEVNSSVKNLKGATSTINKECSSNGSSNQADGAGVLFPDEV</sequence>
<evidence type="ECO:0000313" key="3">
    <source>
        <dbReference type="EMBL" id="CAL4231297.1"/>
    </source>
</evidence>
<evidence type="ECO:0000256" key="1">
    <source>
        <dbReference type="SAM" id="MobiDB-lite"/>
    </source>
</evidence>
<dbReference type="AlphaFoldDB" id="A0AAV2SS90"/>
<gene>
    <name evidence="3" type="ORF">MNOR_LOCUS39793</name>
</gene>
<keyword evidence="4" id="KW-1185">Reference proteome</keyword>
<feature type="region of interest" description="Disordered" evidence="1">
    <location>
        <begin position="213"/>
        <end position="235"/>
    </location>
</feature>
<feature type="signal peptide" evidence="2">
    <location>
        <begin position="1"/>
        <end position="23"/>
    </location>
</feature>
<keyword evidence="2" id="KW-0732">Signal</keyword>
<protein>
    <recommendedName>
        <fullName evidence="5">Secreted protein</fullName>
    </recommendedName>
</protein>
<evidence type="ECO:0000313" key="4">
    <source>
        <dbReference type="Proteomes" id="UP001497623"/>
    </source>
</evidence>
<proteinExistence type="predicted"/>
<dbReference type="Proteomes" id="UP001497623">
    <property type="component" value="Unassembled WGS sequence"/>
</dbReference>
<name>A0AAV2SS90_MEGNR</name>
<accession>A0AAV2SS90</accession>
<comment type="caution">
    <text evidence="3">The sequence shown here is derived from an EMBL/GenBank/DDBJ whole genome shotgun (WGS) entry which is preliminary data.</text>
</comment>
<feature type="non-terminal residue" evidence="3">
    <location>
        <position position="1"/>
    </location>
</feature>
<dbReference type="EMBL" id="CAXKWB010109122">
    <property type="protein sequence ID" value="CAL4231297.1"/>
    <property type="molecule type" value="Genomic_DNA"/>
</dbReference>